<dbReference type="SMART" id="SM00248">
    <property type="entry name" value="ANK"/>
    <property type="match status" value="6"/>
</dbReference>
<dbReference type="InterPro" id="IPR002110">
    <property type="entry name" value="Ankyrin_rpt"/>
</dbReference>
<comment type="caution">
    <text evidence="5">The sequence shown here is derived from an EMBL/GenBank/DDBJ whole genome shotgun (WGS) entry which is preliminary data.</text>
</comment>
<keyword evidence="6" id="KW-1185">Reference proteome</keyword>
<dbReference type="EMBL" id="QJNS01000066">
    <property type="protein sequence ID" value="RYO89843.1"/>
    <property type="molecule type" value="Genomic_DNA"/>
</dbReference>
<feature type="repeat" description="ANK" evidence="3">
    <location>
        <begin position="536"/>
        <end position="568"/>
    </location>
</feature>
<name>A0ABY0HCC1_9PEZI</name>
<dbReference type="Proteomes" id="UP000294003">
    <property type="component" value="Unassembled WGS sequence"/>
</dbReference>
<gene>
    <name evidence="5" type="ORF">DL762_003027</name>
</gene>
<proteinExistence type="predicted"/>
<evidence type="ECO:0008006" key="7">
    <source>
        <dbReference type="Google" id="ProtNLM"/>
    </source>
</evidence>
<evidence type="ECO:0000313" key="5">
    <source>
        <dbReference type="EMBL" id="RYO89843.1"/>
    </source>
</evidence>
<evidence type="ECO:0000313" key="6">
    <source>
        <dbReference type="Proteomes" id="UP000294003"/>
    </source>
</evidence>
<dbReference type="PROSITE" id="PS50088">
    <property type="entry name" value="ANK_REPEAT"/>
    <property type="match status" value="2"/>
</dbReference>
<keyword evidence="1" id="KW-0677">Repeat</keyword>
<dbReference type="Pfam" id="PF12796">
    <property type="entry name" value="Ank_2"/>
    <property type="match status" value="2"/>
</dbReference>
<dbReference type="PROSITE" id="PS50297">
    <property type="entry name" value="ANK_REP_REGION"/>
    <property type="match status" value="2"/>
</dbReference>
<evidence type="ECO:0000256" key="1">
    <source>
        <dbReference type="ARBA" id="ARBA00022737"/>
    </source>
</evidence>
<keyword evidence="2 3" id="KW-0040">ANK repeat</keyword>
<reference evidence="5 6" key="1">
    <citation type="submission" date="2018-06" db="EMBL/GenBank/DDBJ databases">
        <title>Complete Genomes of Monosporascus.</title>
        <authorList>
            <person name="Robinson A.J."/>
            <person name="Natvig D.O."/>
        </authorList>
    </citation>
    <scope>NUCLEOTIDE SEQUENCE [LARGE SCALE GENOMIC DNA]</scope>
    <source>
        <strain evidence="5 6">CBS 609.92</strain>
    </source>
</reference>
<dbReference type="SUPFAM" id="SSF48403">
    <property type="entry name" value="Ankyrin repeat"/>
    <property type="match status" value="1"/>
</dbReference>
<feature type="region of interest" description="Disordered" evidence="4">
    <location>
        <begin position="626"/>
        <end position="669"/>
    </location>
</feature>
<dbReference type="PANTHER" id="PTHR24161">
    <property type="entry name" value="ANK_REP_REGION DOMAIN-CONTAINING PROTEIN-RELATED"/>
    <property type="match status" value="1"/>
</dbReference>
<evidence type="ECO:0000256" key="4">
    <source>
        <dbReference type="SAM" id="MobiDB-lite"/>
    </source>
</evidence>
<evidence type="ECO:0000256" key="2">
    <source>
        <dbReference type="ARBA" id="ARBA00023043"/>
    </source>
</evidence>
<dbReference type="PANTHER" id="PTHR24161:SF121">
    <property type="entry name" value="M-PHASE PHOSPHOPROTEIN 8"/>
    <property type="match status" value="1"/>
</dbReference>
<sequence>MDPLSVTASAITVTGVTVKICQVLANIRSDFSGLPGRLHALNNEIEDFRVVLQHVLTKAETKERRNRSADLDTSLISLPDQGLTSLLAQKDILDGFVSGRARKRESLLRNISWRGQQGCVTMLQEDVKRVKSSLNVLLGVSNSQDMMRIKLGLEQLTVSREGPQPSIPSDLLESLFHQQNVVLSQFMAQRYTHVDDRLNRVEALLEVQSTRMHAAQISRIGPLYDTSPPPARIRPTHPMSYQSQERIRTKAEAVGFQLRQYRSIILLQLNYETNVGPSLQLSTLRRVADTAQCVTFALNGNIEGLKALFSQGLASPRDISSTRGYSLLRRALYGQQYEACKFLMEAGADPGYRPIAPSDDCPSDKSVDIILRGGLQPEVVEILKIMSESSDFIERQNFNDLHMVVPKLIPGDLEDILNNDPAVHASIDAVDATGRTALQWASARGDERAVVTLLSYGADPNNMDKKLNTPLTLAANQNQTVCVRLLLEAGAFPDPILPKGIKFGTPLNCAARNARDSMLMKTLLDFDADKKASSVDGVTPLLHVARGNSATLAMLLLEYGADINATSTSGQTPLTAAIQYNNHAVLRLLLARWFEYNECPRLKGPNLFEIVARRMEAGFLNPFNASAAPGQDSDSDSLIFEDGKESLQPSKQVKQTECPLRDLKKRSTV</sequence>
<accession>A0ABY0HCC1</accession>
<dbReference type="InterPro" id="IPR036770">
    <property type="entry name" value="Ankyrin_rpt-contain_sf"/>
</dbReference>
<feature type="repeat" description="ANK" evidence="3">
    <location>
        <begin position="433"/>
        <end position="465"/>
    </location>
</feature>
<protein>
    <recommendedName>
        <fullName evidence="7">Fungal N-terminal domain-containing protein</fullName>
    </recommendedName>
</protein>
<evidence type="ECO:0000256" key="3">
    <source>
        <dbReference type="PROSITE-ProRule" id="PRU00023"/>
    </source>
</evidence>
<organism evidence="5 6">
    <name type="scientific">Monosporascus cannonballus</name>
    <dbReference type="NCBI Taxonomy" id="155416"/>
    <lineage>
        <taxon>Eukaryota</taxon>
        <taxon>Fungi</taxon>
        <taxon>Dikarya</taxon>
        <taxon>Ascomycota</taxon>
        <taxon>Pezizomycotina</taxon>
        <taxon>Sordariomycetes</taxon>
        <taxon>Xylariomycetidae</taxon>
        <taxon>Xylariales</taxon>
        <taxon>Xylariales incertae sedis</taxon>
        <taxon>Monosporascus</taxon>
    </lineage>
</organism>
<dbReference type="Gene3D" id="1.25.40.20">
    <property type="entry name" value="Ankyrin repeat-containing domain"/>
    <property type="match status" value="1"/>
</dbReference>